<proteinExistence type="predicted"/>
<feature type="transmembrane region" description="Helical" evidence="1">
    <location>
        <begin position="161"/>
        <end position="181"/>
    </location>
</feature>
<keyword evidence="1" id="KW-0812">Transmembrane</keyword>
<sequence length="254" mass="28300">MNEFVEQRQFRYYGYGAVTEMSLPAFGVKHVLYTLINLVGHGFLAYRCTAPRSRPRIVLAQMVLAMGGDASALSYLYFYIQQKTLVAQIRPDSGVELAVALIRSNNFMDLSMLSFYIWQSTTSLNCTGLIVEKARFTREITEVTKESASPQQPHRKITMECAPFILASSMFLMILILHLLGYDTHKLIVSSSTCPVLGILVALVILRENEALDPNGGRIALEDNAELGLNKGVSTNVDRNLGEESKVSLIENRD</sequence>
<organism evidence="2 3">
    <name type="scientific">Marasmius tenuissimus</name>
    <dbReference type="NCBI Taxonomy" id="585030"/>
    <lineage>
        <taxon>Eukaryota</taxon>
        <taxon>Fungi</taxon>
        <taxon>Dikarya</taxon>
        <taxon>Basidiomycota</taxon>
        <taxon>Agaricomycotina</taxon>
        <taxon>Agaricomycetes</taxon>
        <taxon>Agaricomycetidae</taxon>
        <taxon>Agaricales</taxon>
        <taxon>Marasmiineae</taxon>
        <taxon>Marasmiaceae</taxon>
        <taxon>Marasmius</taxon>
    </lineage>
</organism>
<evidence type="ECO:0000313" key="2">
    <source>
        <dbReference type="EMBL" id="KAL0059688.1"/>
    </source>
</evidence>
<accession>A0ABR2ZFY9</accession>
<reference evidence="2 3" key="1">
    <citation type="submission" date="2024-05" db="EMBL/GenBank/DDBJ databases">
        <title>A draft genome resource for the thread blight pathogen Marasmius tenuissimus strain MS-2.</title>
        <authorList>
            <person name="Yulfo-Soto G.E."/>
            <person name="Baruah I.K."/>
            <person name="Amoako-Attah I."/>
            <person name="Bukari Y."/>
            <person name="Meinhardt L.W."/>
            <person name="Bailey B.A."/>
            <person name="Cohen S.P."/>
        </authorList>
    </citation>
    <scope>NUCLEOTIDE SEQUENCE [LARGE SCALE GENOMIC DNA]</scope>
    <source>
        <strain evidence="2 3">MS-2</strain>
    </source>
</reference>
<evidence type="ECO:0008006" key="4">
    <source>
        <dbReference type="Google" id="ProtNLM"/>
    </source>
</evidence>
<keyword evidence="1" id="KW-1133">Transmembrane helix</keyword>
<gene>
    <name evidence="2" type="ORF">AAF712_013550</name>
</gene>
<name>A0ABR2ZFY9_9AGAR</name>
<evidence type="ECO:0000256" key="1">
    <source>
        <dbReference type="SAM" id="Phobius"/>
    </source>
</evidence>
<dbReference type="EMBL" id="JBBXMP010000212">
    <property type="protein sequence ID" value="KAL0059688.1"/>
    <property type="molecule type" value="Genomic_DNA"/>
</dbReference>
<comment type="caution">
    <text evidence="2">The sequence shown here is derived from an EMBL/GenBank/DDBJ whole genome shotgun (WGS) entry which is preliminary data.</text>
</comment>
<feature type="transmembrane region" description="Helical" evidence="1">
    <location>
        <begin position="187"/>
        <end position="206"/>
    </location>
</feature>
<dbReference type="Proteomes" id="UP001437256">
    <property type="component" value="Unassembled WGS sequence"/>
</dbReference>
<evidence type="ECO:0000313" key="3">
    <source>
        <dbReference type="Proteomes" id="UP001437256"/>
    </source>
</evidence>
<feature type="transmembrane region" description="Helical" evidence="1">
    <location>
        <begin position="30"/>
        <end position="46"/>
    </location>
</feature>
<keyword evidence="3" id="KW-1185">Reference proteome</keyword>
<protein>
    <recommendedName>
        <fullName evidence="4">Bidirectional sugar transporter SWEET</fullName>
    </recommendedName>
</protein>
<keyword evidence="1" id="KW-0472">Membrane</keyword>
<feature type="transmembrane region" description="Helical" evidence="1">
    <location>
        <begin position="58"/>
        <end position="80"/>
    </location>
</feature>